<dbReference type="Pfam" id="PF00067">
    <property type="entry name" value="p450"/>
    <property type="match status" value="1"/>
</dbReference>
<keyword evidence="5 7" id="KW-0408">Iron</keyword>
<dbReference type="Gene3D" id="1.10.630.10">
    <property type="entry name" value="Cytochrome P450"/>
    <property type="match status" value="1"/>
</dbReference>
<comment type="similarity">
    <text evidence="1 7">Belongs to the cytochrome P450 family.</text>
</comment>
<dbReference type="CDD" id="cd11049">
    <property type="entry name" value="CYP170A1-like"/>
    <property type="match status" value="1"/>
</dbReference>
<keyword evidence="4 7" id="KW-0560">Oxidoreductase</keyword>
<dbReference type="PANTHER" id="PTHR24291">
    <property type="entry name" value="CYTOCHROME P450 FAMILY 4"/>
    <property type="match status" value="1"/>
</dbReference>
<dbReference type="PROSITE" id="PS00086">
    <property type="entry name" value="CYTOCHROME_P450"/>
    <property type="match status" value="1"/>
</dbReference>
<protein>
    <submittedName>
        <fullName evidence="8">Cytochrome P450</fullName>
    </submittedName>
</protein>
<evidence type="ECO:0000256" key="3">
    <source>
        <dbReference type="ARBA" id="ARBA00022723"/>
    </source>
</evidence>
<dbReference type="EMBL" id="JAHKNI010000018">
    <property type="protein sequence ID" value="MBU3067062.1"/>
    <property type="molecule type" value="Genomic_DNA"/>
</dbReference>
<keyword evidence="6 7" id="KW-0503">Monooxygenase</keyword>
<dbReference type="PRINTS" id="PR00463">
    <property type="entry name" value="EP450I"/>
</dbReference>
<dbReference type="Proteomes" id="UP000733379">
    <property type="component" value="Unassembled WGS sequence"/>
</dbReference>
<evidence type="ECO:0000313" key="9">
    <source>
        <dbReference type="Proteomes" id="UP000733379"/>
    </source>
</evidence>
<keyword evidence="9" id="KW-1185">Reference proteome</keyword>
<accession>A0ABS6B9T8</accession>
<dbReference type="InterPro" id="IPR036396">
    <property type="entry name" value="Cyt_P450_sf"/>
</dbReference>
<dbReference type="PRINTS" id="PR00385">
    <property type="entry name" value="P450"/>
</dbReference>
<reference evidence="8 9" key="1">
    <citation type="submission" date="2021-06" db="EMBL/GenBank/DDBJ databases">
        <title>Actinomycetes sequencing.</title>
        <authorList>
            <person name="Shan Q."/>
        </authorList>
    </citation>
    <scope>NUCLEOTIDE SEQUENCE [LARGE SCALE GENOMIC DNA]</scope>
    <source>
        <strain evidence="8 9">NEAU-G5</strain>
    </source>
</reference>
<keyword evidence="2 7" id="KW-0349">Heme</keyword>
<evidence type="ECO:0000256" key="7">
    <source>
        <dbReference type="RuleBase" id="RU000461"/>
    </source>
</evidence>
<dbReference type="InterPro" id="IPR017972">
    <property type="entry name" value="Cyt_P450_CS"/>
</dbReference>
<keyword evidence="3 7" id="KW-0479">Metal-binding</keyword>
<dbReference type="InterPro" id="IPR050196">
    <property type="entry name" value="Cytochrome_P450_Monoox"/>
</dbReference>
<sequence>MGHALRLRNNPLEFFESLRDYGDIVGIELGPRRAYVLNSPALIREMLVVKPRMFNKGAQIQGGKDLLGNGLLSSEGETHRRHRLMMQPAFRRERIALYAQTMQQQLVERTATWRDGQVLDAQIELSSLTLAVATKTLISSEIGKDLIAEMLHSLPRIFDLLYRRLVTPVSLLNRLPLPRNREYAARLARLHPMVDKVIADYRAEDIPRDDLLSMMLRLRSEEDGSGMTDEEIHSQVASILVAGTETAAATLCWTFHLLSRSPEAEARLHAEVDDVLGGRPASFADLPRLTYTGQVIREALRCYPPAWFITREAVDDVELGGYRIPRGTPVMYSTYAVHRDSRWYPDPERFDPDRWSSERVDSIPREAILPFGSGARKCIGDVFALVETTLAVATIATGWRMSAEPGAVVEKVATTTLVPRNLHLTLHRRSADPAGNLAVEP</sequence>
<dbReference type="InterPro" id="IPR001128">
    <property type="entry name" value="Cyt_P450"/>
</dbReference>
<evidence type="ECO:0000256" key="4">
    <source>
        <dbReference type="ARBA" id="ARBA00023002"/>
    </source>
</evidence>
<name>A0ABS6B9T8_9NOCA</name>
<dbReference type="InterPro" id="IPR002401">
    <property type="entry name" value="Cyt_P450_E_grp-I"/>
</dbReference>
<dbReference type="SUPFAM" id="SSF48264">
    <property type="entry name" value="Cytochrome P450"/>
    <property type="match status" value="1"/>
</dbReference>
<evidence type="ECO:0000256" key="1">
    <source>
        <dbReference type="ARBA" id="ARBA00010617"/>
    </source>
</evidence>
<dbReference type="PANTHER" id="PTHR24291:SF50">
    <property type="entry name" value="BIFUNCTIONAL ALBAFLAVENONE MONOOXYGENASE_TERPENE SYNTHASE"/>
    <property type="match status" value="1"/>
</dbReference>
<gene>
    <name evidence="8" type="ORF">KO481_36770</name>
</gene>
<evidence type="ECO:0000256" key="5">
    <source>
        <dbReference type="ARBA" id="ARBA00023004"/>
    </source>
</evidence>
<evidence type="ECO:0000313" key="8">
    <source>
        <dbReference type="EMBL" id="MBU3067062.1"/>
    </source>
</evidence>
<organism evidence="8 9">
    <name type="scientific">Nocardia albiluteola</name>
    <dbReference type="NCBI Taxonomy" id="2842303"/>
    <lineage>
        <taxon>Bacteria</taxon>
        <taxon>Bacillati</taxon>
        <taxon>Actinomycetota</taxon>
        <taxon>Actinomycetes</taxon>
        <taxon>Mycobacteriales</taxon>
        <taxon>Nocardiaceae</taxon>
        <taxon>Nocardia</taxon>
    </lineage>
</organism>
<comment type="caution">
    <text evidence="8">The sequence shown here is derived from an EMBL/GenBank/DDBJ whole genome shotgun (WGS) entry which is preliminary data.</text>
</comment>
<proteinExistence type="inferred from homology"/>
<evidence type="ECO:0000256" key="6">
    <source>
        <dbReference type="ARBA" id="ARBA00023033"/>
    </source>
</evidence>
<evidence type="ECO:0000256" key="2">
    <source>
        <dbReference type="ARBA" id="ARBA00022617"/>
    </source>
</evidence>